<organism evidence="1 2">
    <name type="scientific">Brachionus plicatilis</name>
    <name type="common">Marine rotifer</name>
    <name type="synonym">Brachionus muelleri</name>
    <dbReference type="NCBI Taxonomy" id="10195"/>
    <lineage>
        <taxon>Eukaryota</taxon>
        <taxon>Metazoa</taxon>
        <taxon>Spiralia</taxon>
        <taxon>Gnathifera</taxon>
        <taxon>Rotifera</taxon>
        <taxon>Eurotatoria</taxon>
        <taxon>Monogononta</taxon>
        <taxon>Pseudotrocha</taxon>
        <taxon>Ploima</taxon>
        <taxon>Brachionidae</taxon>
        <taxon>Brachionus</taxon>
    </lineage>
</organism>
<dbReference type="Proteomes" id="UP000276133">
    <property type="component" value="Unassembled WGS sequence"/>
</dbReference>
<sequence length="154" mass="18599">MFLKYLFISKPKILTKFDDFFSNFFKNNNAEYLNTERMANDSQRTKVQTNLWSQNHNVQIVITLLLLFNLDFIHKVPNLNVFDSAEWFQSLIFYIVIIFFPPTYNYNCDCNVVILYTDTPNLFFSKYEKILNNFSNNYNDSLDKFFLNENWKKK</sequence>
<dbReference type="EMBL" id="REGN01000713">
    <property type="protein sequence ID" value="RNA39714.1"/>
    <property type="molecule type" value="Genomic_DNA"/>
</dbReference>
<proteinExistence type="predicted"/>
<name>A0A3M7SV66_BRAPC</name>
<dbReference type="AlphaFoldDB" id="A0A3M7SV66"/>
<evidence type="ECO:0000313" key="2">
    <source>
        <dbReference type="Proteomes" id="UP000276133"/>
    </source>
</evidence>
<keyword evidence="2" id="KW-1185">Reference proteome</keyword>
<evidence type="ECO:0000313" key="1">
    <source>
        <dbReference type="EMBL" id="RNA39714.1"/>
    </source>
</evidence>
<accession>A0A3M7SV66</accession>
<protein>
    <submittedName>
        <fullName evidence="1">Uncharacterized protein</fullName>
    </submittedName>
</protein>
<comment type="caution">
    <text evidence="1">The sequence shown here is derived from an EMBL/GenBank/DDBJ whole genome shotgun (WGS) entry which is preliminary data.</text>
</comment>
<gene>
    <name evidence="1" type="ORF">BpHYR1_009098</name>
</gene>
<reference evidence="1 2" key="1">
    <citation type="journal article" date="2018" name="Sci. Rep.">
        <title>Genomic signatures of local adaptation to the degree of environmental predictability in rotifers.</title>
        <authorList>
            <person name="Franch-Gras L."/>
            <person name="Hahn C."/>
            <person name="Garcia-Roger E.M."/>
            <person name="Carmona M.J."/>
            <person name="Serra M."/>
            <person name="Gomez A."/>
        </authorList>
    </citation>
    <scope>NUCLEOTIDE SEQUENCE [LARGE SCALE GENOMIC DNA]</scope>
    <source>
        <strain evidence="1">HYR1</strain>
    </source>
</reference>